<dbReference type="GO" id="GO:0008237">
    <property type="term" value="F:metallopeptidase activity"/>
    <property type="evidence" value="ECO:0007669"/>
    <property type="project" value="UniProtKB-KW"/>
</dbReference>
<dbReference type="InterPro" id="IPR025502">
    <property type="entry name" value="TldD"/>
</dbReference>
<dbReference type="GO" id="GO:0006508">
    <property type="term" value="P:proteolysis"/>
    <property type="evidence" value="ECO:0007669"/>
    <property type="project" value="UniProtKB-KW"/>
</dbReference>
<proteinExistence type="inferred from homology"/>
<dbReference type="Pfam" id="PF01523">
    <property type="entry name" value="PmbA_TldD_1st"/>
    <property type="match status" value="1"/>
</dbReference>
<dbReference type="AlphaFoldDB" id="A0A1G9P5I0"/>
<dbReference type="InterPro" id="IPR045570">
    <property type="entry name" value="Metalloprtase-TldD/E_cen_dom"/>
</dbReference>
<gene>
    <name evidence="8" type="ORF">SAMN04488692_11219</name>
</gene>
<dbReference type="Proteomes" id="UP000199476">
    <property type="component" value="Unassembled WGS sequence"/>
</dbReference>
<dbReference type="Pfam" id="PF19290">
    <property type="entry name" value="PmbA_TldD_2nd"/>
    <property type="match status" value="1"/>
</dbReference>
<dbReference type="SUPFAM" id="SSF111283">
    <property type="entry name" value="Putative modulator of DNA gyrase, PmbA/TldD"/>
    <property type="match status" value="1"/>
</dbReference>
<dbReference type="RefSeq" id="WP_089760355.1">
    <property type="nucleotide sequence ID" value="NZ_FNGO01000012.1"/>
</dbReference>
<evidence type="ECO:0000256" key="1">
    <source>
        <dbReference type="ARBA" id="ARBA00005836"/>
    </source>
</evidence>
<dbReference type="EMBL" id="FNGO01000012">
    <property type="protein sequence ID" value="SDL94142.1"/>
    <property type="molecule type" value="Genomic_DNA"/>
</dbReference>
<evidence type="ECO:0000313" key="9">
    <source>
        <dbReference type="Proteomes" id="UP000199476"/>
    </source>
</evidence>
<comment type="similarity">
    <text evidence="1">Belongs to the peptidase U62 family.</text>
</comment>
<feature type="domain" description="Metalloprotease TldD/E central" evidence="7">
    <location>
        <begin position="114"/>
        <end position="196"/>
    </location>
</feature>
<evidence type="ECO:0000259" key="5">
    <source>
        <dbReference type="Pfam" id="PF01523"/>
    </source>
</evidence>
<keyword evidence="4" id="KW-0482">Metalloprotease</keyword>
<dbReference type="OrthoDB" id="9803213at2"/>
<dbReference type="PIRSF" id="PIRSF004919">
    <property type="entry name" value="TldD"/>
    <property type="match status" value="1"/>
</dbReference>
<dbReference type="GO" id="GO:0005829">
    <property type="term" value="C:cytosol"/>
    <property type="evidence" value="ECO:0007669"/>
    <property type="project" value="TreeGrafter"/>
</dbReference>
<dbReference type="PANTHER" id="PTHR30624:SF0">
    <property type="entry name" value="METALLOPROTEASE SLR0863"/>
    <property type="match status" value="1"/>
</dbReference>
<evidence type="ECO:0000313" key="8">
    <source>
        <dbReference type="EMBL" id="SDL94142.1"/>
    </source>
</evidence>
<evidence type="ECO:0000256" key="2">
    <source>
        <dbReference type="ARBA" id="ARBA00022670"/>
    </source>
</evidence>
<reference evidence="8 9" key="1">
    <citation type="submission" date="2016-10" db="EMBL/GenBank/DDBJ databases">
        <authorList>
            <person name="de Groot N.N."/>
        </authorList>
    </citation>
    <scope>NUCLEOTIDE SEQUENCE [LARGE SCALE GENOMIC DNA]</scope>
    <source>
        <strain evidence="8 9">SLAS-1</strain>
    </source>
</reference>
<dbReference type="InterPro" id="IPR045569">
    <property type="entry name" value="Metalloprtase-TldD/E_C"/>
</dbReference>
<protein>
    <submittedName>
        <fullName evidence="8">TldD protein</fullName>
    </submittedName>
</protein>
<evidence type="ECO:0000259" key="6">
    <source>
        <dbReference type="Pfam" id="PF19289"/>
    </source>
</evidence>
<keyword evidence="2" id="KW-0645">Protease</keyword>
<dbReference type="PANTHER" id="PTHR30624">
    <property type="entry name" value="UNCHARACTERIZED PROTEIN TLDD AND PMBA"/>
    <property type="match status" value="1"/>
</dbReference>
<dbReference type="Gene3D" id="3.30.2290.10">
    <property type="entry name" value="PmbA/TldD superfamily"/>
    <property type="match status" value="1"/>
</dbReference>
<dbReference type="InterPro" id="IPR051463">
    <property type="entry name" value="Peptidase_U62_metallo"/>
</dbReference>
<dbReference type="Pfam" id="PF19289">
    <property type="entry name" value="PmbA_TldD_3rd"/>
    <property type="match status" value="1"/>
</dbReference>
<dbReference type="InterPro" id="IPR035068">
    <property type="entry name" value="TldD/PmbA_N"/>
</dbReference>
<dbReference type="InterPro" id="IPR002510">
    <property type="entry name" value="Metalloprtase-TldD/E_N"/>
</dbReference>
<evidence type="ECO:0000259" key="7">
    <source>
        <dbReference type="Pfam" id="PF19290"/>
    </source>
</evidence>
<dbReference type="InterPro" id="IPR036059">
    <property type="entry name" value="TldD/PmbA_sf"/>
</dbReference>
<keyword evidence="9" id="KW-1185">Reference proteome</keyword>
<accession>A0A1G9P5I0</accession>
<sequence length="462" mass="50332">MFEKFKDLVDLVDFHLELRFHRREISNLSIKNGSLRDASSSELRGVGIRALKNGSWGFAATSDLSYQSLKTSALEAGKAAQKAAAASSDKIEGLASAEMARGDFKTYSESAEYEPELAEKIDTLLTCDKKIRESDELVEGSAVGFTEQINKKYIFTSDGAKAEVQDKKADISLNAFGGRSGRQEKAKVSKSITGDWNRLFSNKSLRQMRVDVIKILKEKFKAEKIEGGIYKVILDPALVGVLAHEAIGHTVEADFVKSGSAARGKIGEVVASDLITMVDDGGLCDASGKILVDDEGVKAGETVIIENGVMKNYLHNRETAYEFSAEPGGNARAYNYNDEPLIRMTNTYIKPGNDELENMISEIDEGLYLKGLGEGGQADSTAEFMFDVERAYKIEDGEIDRPVKGVTITGQAYDVLKSVDAISEEFEIGLGRGYCGKWQRAKVDAGGPYLRCQVKVGGKNSG</sequence>
<feature type="domain" description="Metalloprotease TldD/E C-terminal" evidence="6">
    <location>
        <begin position="228"/>
        <end position="456"/>
    </location>
</feature>
<name>A0A1G9P5I0_9FIRM</name>
<organism evidence="8 9">
    <name type="scientific">Halarsenatibacter silvermanii</name>
    <dbReference type="NCBI Taxonomy" id="321763"/>
    <lineage>
        <taxon>Bacteria</taxon>
        <taxon>Bacillati</taxon>
        <taxon>Bacillota</taxon>
        <taxon>Clostridia</taxon>
        <taxon>Halanaerobiales</taxon>
        <taxon>Halarsenatibacteraceae</taxon>
        <taxon>Halarsenatibacter</taxon>
    </lineage>
</organism>
<feature type="domain" description="Metalloprotease TldD/E N-terminal" evidence="5">
    <location>
        <begin position="17"/>
        <end position="80"/>
    </location>
</feature>
<evidence type="ECO:0000256" key="4">
    <source>
        <dbReference type="ARBA" id="ARBA00023049"/>
    </source>
</evidence>
<dbReference type="STRING" id="321763.SAMN04488692_11219"/>
<evidence type="ECO:0000256" key="3">
    <source>
        <dbReference type="ARBA" id="ARBA00022801"/>
    </source>
</evidence>
<keyword evidence="3" id="KW-0378">Hydrolase</keyword>